<organism evidence="1 2">
    <name type="scientific">Cirrhinus molitorella</name>
    <name type="common">mud carp</name>
    <dbReference type="NCBI Taxonomy" id="172907"/>
    <lineage>
        <taxon>Eukaryota</taxon>
        <taxon>Metazoa</taxon>
        <taxon>Chordata</taxon>
        <taxon>Craniata</taxon>
        <taxon>Vertebrata</taxon>
        <taxon>Euteleostomi</taxon>
        <taxon>Actinopterygii</taxon>
        <taxon>Neopterygii</taxon>
        <taxon>Teleostei</taxon>
        <taxon>Ostariophysi</taxon>
        <taxon>Cypriniformes</taxon>
        <taxon>Cyprinidae</taxon>
        <taxon>Labeoninae</taxon>
        <taxon>Labeonini</taxon>
        <taxon>Cirrhinus</taxon>
    </lineage>
</organism>
<comment type="caution">
    <text evidence="1">The sequence shown here is derived from an EMBL/GenBank/DDBJ whole genome shotgun (WGS) entry which is preliminary data.</text>
</comment>
<accession>A0ABR3LFN0</accession>
<proteinExistence type="predicted"/>
<evidence type="ECO:0000313" key="2">
    <source>
        <dbReference type="Proteomes" id="UP001558613"/>
    </source>
</evidence>
<protein>
    <submittedName>
        <fullName evidence="1">Uncharacterized protein</fullName>
    </submittedName>
</protein>
<dbReference type="Proteomes" id="UP001558613">
    <property type="component" value="Unassembled WGS sequence"/>
</dbReference>
<name>A0ABR3LFN0_9TELE</name>
<keyword evidence="2" id="KW-1185">Reference proteome</keyword>
<dbReference type="EMBL" id="JAYMGO010000022">
    <property type="protein sequence ID" value="KAL1251707.1"/>
    <property type="molecule type" value="Genomic_DNA"/>
</dbReference>
<reference evidence="1 2" key="1">
    <citation type="submission" date="2023-09" db="EMBL/GenBank/DDBJ databases">
        <authorList>
            <person name="Wang M."/>
        </authorList>
    </citation>
    <scope>NUCLEOTIDE SEQUENCE [LARGE SCALE GENOMIC DNA]</scope>
    <source>
        <strain evidence="1">GT-2023</strain>
        <tissue evidence="1">Liver</tissue>
    </source>
</reference>
<sequence length="67" mass="7670">MEVVVVPGAIGFAQFRYPFRTQQLEGCIYVNKISSIINILGFSNEETVSLPLDFVLPRCSYSWCCYR</sequence>
<gene>
    <name evidence="1" type="ORF">QQF64_019503</name>
</gene>
<evidence type="ECO:0000313" key="1">
    <source>
        <dbReference type="EMBL" id="KAL1251707.1"/>
    </source>
</evidence>